<name>A0ABR7CMN5_9BACT</name>
<dbReference type="Gene3D" id="2.120.10.30">
    <property type="entry name" value="TolB, C-terminal domain"/>
    <property type="match status" value="1"/>
</dbReference>
<organism evidence="1 2">
    <name type="scientific">Alistipes hominis</name>
    <dbReference type="NCBI Taxonomy" id="2763015"/>
    <lineage>
        <taxon>Bacteria</taxon>
        <taxon>Pseudomonadati</taxon>
        <taxon>Bacteroidota</taxon>
        <taxon>Bacteroidia</taxon>
        <taxon>Bacteroidales</taxon>
        <taxon>Rikenellaceae</taxon>
        <taxon>Alistipes</taxon>
    </lineage>
</organism>
<evidence type="ECO:0000313" key="1">
    <source>
        <dbReference type="EMBL" id="MBC5616485.1"/>
    </source>
</evidence>
<evidence type="ECO:0000313" key="2">
    <source>
        <dbReference type="Proteomes" id="UP000636891"/>
    </source>
</evidence>
<proteinExistence type="predicted"/>
<sequence>MKKLIVIVFCCFFLCCRDSSDKENGTGENLTTVTIVPQEPFPVAKFIEDIRVLPLESDGKHLIGAVDNLLFTRERIVVSDQRLSKCVYIFDYDGKIKAVIDRQGRGPGEYISPTYTTLTPDSSRIAIYDNLGSKVLFFDLEGRFLEHKEVSFWFSEFEYIDKDHVVCTTYGADDPGLKKADMQGNLMIFTDGDFRIETGGLRNMYGEHPNFPFRPELKKINGDVFLTPAFSDTVYKVGTGSLEPYYHVDISAIGGVTHMDAGISRDEYEDLVDHNNFFSGRFLENDSFALFIFTENREIKERIFDKRTQKVYSLTRDGKVNNPFRISWFDVDLLQSKSICDNRFVAVVPAYYLLMGYSNCADDYPQLAGLKEESNPVLVFYKLKDPDKTD</sequence>
<dbReference type="Pfam" id="PF17170">
    <property type="entry name" value="DUF5128"/>
    <property type="match status" value="1"/>
</dbReference>
<dbReference type="Proteomes" id="UP000636891">
    <property type="component" value="Unassembled WGS sequence"/>
</dbReference>
<keyword evidence="2" id="KW-1185">Reference proteome</keyword>
<comment type="caution">
    <text evidence="1">The sequence shown here is derived from an EMBL/GenBank/DDBJ whole genome shotgun (WGS) entry which is preliminary data.</text>
</comment>
<reference evidence="1 2" key="1">
    <citation type="submission" date="2020-08" db="EMBL/GenBank/DDBJ databases">
        <title>Genome public.</title>
        <authorList>
            <person name="Liu C."/>
            <person name="Sun Q."/>
        </authorList>
    </citation>
    <scope>NUCLEOTIDE SEQUENCE [LARGE SCALE GENOMIC DNA]</scope>
    <source>
        <strain evidence="1 2">New-7</strain>
    </source>
</reference>
<dbReference type="SUPFAM" id="SSF75011">
    <property type="entry name" value="3-carboxy-cis,cis-mucoante lactonizing enzyme"/>
    <property type="match status" value="1"/>
</dbReference>
<accession>A0ABR7CMN5</accession>
<dbReference type="RefSeq" id="WP_186965854.1">
    <property type="nucleotide sequence ID" value="NZ_JACOOK010000002.1"/>
</dbReference>
<protein>
    <submittedName>
        <fullName evidence="1">6-bladed beta-propeller</fullName>
    </submittedName>
</protein>
<dbReference type="EMBL" id="JACOOK010000002">
    <property type="protein sequence ID" value="MBC5616485.1"/>
    <property type="molecule type" value="Genomic_DNA"/>
</dbReference>
<gene>
    <name evidence="1" type="ORF">H8S08_05540</name>
</gene>
<dbReference type="InterPro" id="IPR011042">
    <property type="entry name" value="6-blade_b-propeller_TolB-like"/>
</dbReference>